<evidence type="ECO:0000256" key="5">
    <source>
        <dbReference type="ARBA" id="ARBA00023239"/>
    </source>
</evidence>
<dbReference type="SUPFAM" id="SSF53383">
    <property type="entry name" value="PLP-dependent transferases"/>
    <property type="match status" value="1"/>
</dbReference>
<keyword evidence="8" id="KW-0032">Aminotransferase</keyword>
<gene>
    <name evidence="8" type="ORF">GH754_18000</name>
</gene>
<feature type="domain" description="Orn/Lys/Arg decarboxylases family 1 pyridoxal-P attachment site" evidence="6">
    <location>
        <begin position="9"/>
        <end position="303"/>
    </location>
</feature>
<evidence type="ECO:0000256" key="2">
    <source>
        <dbReference type="ARBA" id="ARBA00010671"/>
    </source>
</evidence>
<dbReference type="OrthoDB" id="9815233at2"/>
<evidence type="ECO:0000256" key="1">
    <source>
        <dbReference type="ARBA" id="ARBA00001933"/>
    </source>
</evidence>
<evidence type="ECO:0000259" key="6">
    <source>
        <dbReference type="Pfam" id="PF01276"/>
    </source>
</evidence>
<keyword evidence="3" id="KW-0210">Decarboxylase</keyword>
<dbReference type="InterPro" id="IPR008286">
    <property type="entry name" value="Prn/Lys/Arg_de-COase_C"/>
</dbReference>
<comment type="caution">
    <text evidence="8">The sequence shown here is derived from an EMBL/GenBank/DDBJ whole genome shotgun (WGS) entry which is preliminary data.</text>
</comment>
<dbReference type="Gene3D" id="3.90.105.10">
    <property type="entry name" value="Molybdopterin biosynthesis moea protein, domain 2"/>
    <property type="match status" value="1"/>
</dbReference>
<dbReference type="Proteomes" id="UP000480185">
    <property type="component" value="Unassembled WGS sequence"/>
</dbReference>
<dbReference type="EMBL" id="WJNH01000017">
    <property type="protein sequence ID" value="MRG88152.1"/>
    <property type="molecule type" value="Genomic_DNA"/>
</dbReference>
<dbReference type="PANTHER" id="PTHR43277">
    <property type="entry name" value="ARGININE DECARBOXYLASE"/>
    <property type="match status" value="1"/>
</dbReference>
<evidence type="ECO:0000256" key="4">
    <source>
        <dbReference type="ARBA" id="ARBA00022898"/>
    </source>
</evidence>
<sequence length="477" mass="54183">MVHNQKNLPIFEALNKHVKNNPESFHVPGHKNGSVFPEVGLGAFQDILRYDLTEITGMDDLHHPESAIQKAQELTSQLYKVEESYFLVGGSTVGNLAMIFSVCGSGDQVIVQRNCHKSIMNALELVGAQPIFVAPIFERKTNRYSKIDVNQIKEALEQYPESKAVVLTYPDYFGHTYPLKKMIELAHGRNIPVLVDEAHGAHFILGEPFPPSATSLGADVVVQSAHKMLPAMTMASFLHVNSSRISNQKVASYLRMLQSSSPSYPLMASLDIARYFLAHYHEDQLRETLMSVQKLRSQLDQVTRWDILPEQAEDDPLKITIQVRNYRDIDQFVRIMERSYIFPELSTTNQILLIHGLKPHYHDQNIHKLIMALNNELKSPAGHDKIESAVIDFSSITKLPFSYEKLNNMRKVWVPWEEAIGEYAAEVVTPYPPGIPFIVKGEQILKHHVHEIKCLVGQNRHIHYEGKDLEKGIEILK</sequence>
<dbReference type="PANTHER" id="PTHR43277:SF3">
    <property type="entry name" value="DECARBOXYLASE, PUTATIVE-RELATED"/>
    <property type="match status" value="1"/>
</dbReference>
<proteinExistence type="inferred from homology"/>
<comment type="cofactor">
    <cofactor evidence="1">
        <name>pyridoxal 5'-phosphate</name>
        <dbReference type="ChEBI" id="CHEBI:597326"/>
    </cofactor>
</comment>
<keyword evidence="9" id="KW-1185">Reference proteome</keyword>
<protein>
    <submittedName>
        <fullName evidence="8">Aminotransferase class I/II-fold pyridoxal phosphate-dependent enzyme</fullName>
    </submittedName>
</protein>
<dbReference type="InterPro" id="IPR052357">
    <property type="entry name" value="Orn_Lys_Arg_decarboxylase-I"/>
</dbReference>
<dbReference type="GO" id="GO:0016831">
    <property type="term" value="F:carboxy-lyase activity"/>
    <property type="evidence" value="ECO:0007669"/>
    <property type="project" value="UniProtKB-KW"/>
</dbReference>
<keyword evidence="8" id="KW-0808">Transferase</keyword>
<dbReference type="GO" id="GO:0008483">
    <property type="term" value="F:transaminase activity"/>
    <property type="evidence" value="ECO:0007669"/>
    <property type="project" value="UniProtKB-KW"/>
</dbReference>
<dbReference type="RefSeq" id="WP_153730030.1">
    <property type="nucleotide sequence ID" value="NZ_WJNH01000017.1"/>
</dbReference>
<dbReference type="AlphaFoldDB" id="A0A6G1XB44"/>
<evidence type="ECO:0000259" key="7">
    <source>
        <dbReference type="Pfam" id="PF03711"/>
    </source>
</evidence>
<dbReference type="Pfam" id="PF03711">
    <property type="entry name" value="OKR_DC_1_C"/>
    <property type="match status" value="1"/>
</dbReference>
<keyword evidence="4" id="KW-0663">Pyridoxal phosphate</keyword>
<reference evidence="8 9" key="1">
    <citation type="submission" date="2019-11" db="EMBL/GenBank/DDBJ databases">
        <authorList>
            <person name="Li J."/>
        </authorList>
    </citation>
    <scope>NUCLEOTIDE SEQUENCE [LARGE SCALE GENOMIC DNA]</scope>
    <source>
        <strain evidence="8 9">J4</strain>
    </source>
</reference>
<evidence type="ECO:0000313" key="9">
    <source>
        <dbReference type="Proteomes" id="UP000480185"/>
    </source>
</evidence>
<dbReference type="Pfam" id="PF01276">
    <property type="entry name" value="OKR_DC_1"/>
    <property type="match status" value="1"/>
</dbReference>
<dbReference type="InterPro" id="IPR015421">
    <property type="entry name" value="PyrdxlP-dep_Trfase_major"/>
</dbReference>
<dbReference type="InterPro" id="IPR036633">
    <property type="entry name" value="Prn/Lys/Arg_de-COase_C_sf"/>
</dbReference>
<feature type="domain" description="Orn/Lys/Arg decarboxylase C-terminal" evidence="7">
    <location>
        <begin position="360"/>
        <end position="449"/>
    </location>
</feature>
<evidence type="ECO:0000256" key="3">
    <source>
        <dbReference type="ARBA" id="ARBA00022793"/>
    </source>
</evidence>
<dbReference type="InterPro" id="IPR000310">
    <property type="entry name" value="Orn/Lys/Arg_deCO2ase_major_dom"/>
</dbReference>
<dbReference type="Gene3D" id="3.40.640.10">
    <property type="entry name" value="Type I PLP-dependent aspartate aminotransferase-like (Major domain)"/>
    <property type="match status" value="1"/>
</dbReference>
<name>A0A6G1XB44_9BACI</name>
<comment type="similarity">
    <text evidence="2">Belongs to the Orn/Lys/Arg decarboxylase class-I family.</text>
</comment>
<organism evidence="8 9">
    <name type="scientific">Salinibacillus xinjiangensis</name>
    <dbReference type="NCBI Taxonomy" id="1229268"/>
    <lineage>
        <taxon>Bacteria</taxon>
        <taxon>Bacillati</taxon>
        <taxon>Bacillota</taxon>
        <taxon>Bacilli</taxon>
        <taxon>Bacillales</taxon>
        <taxon>Bacillaceae</taxon>
        <taxon>Salinibacillus</taxon>
    </lineage>
</organism>
<dbReference type="SUPFAM" id="SSF55904">
    <property type="entry name" value="Ornithine decarboxylase C-terminal domain"/>
    <property type="match status" value="1"/>
</dbReference>
<keyword evidence="5" id="KW-0456">Lyase</keyword>
<dbReference type="InterPro" id="IPR015424">
    <property type="entry name" value="PyrdxlP-dep_Trfase"/>
</dbReference>
<accession>A0A6G1XB44</accession>
<evidence type="ECO:0000313" key="8">
    <source>
        <dbReference type="EMBL" id="MRG88152.1"/>
    </source>
</evidence>